<dbReference type="GO" id="GO:0016747">
    <property type="term" value="F:acyltransferase activity, transferring groups other than amino-acyl groups"/>
    <property type="evidence" value="ECO:0007669"/>
    <property type="project" value="InterPro"/>
</dbReference>
<comment type="caution">
    <text evidence="4">The sequence shown here is derived from an EMBL/GenBank/DDBJ whole genome shotgun (WGS) entry which is preliminary data.</text>
</comment>
<gene>
    <name evidence="4" type="ORF">LZ495_34780</name>
</gene>
<protein>
    <submittedName>
        <fullName evidence="4">GNAT family N-acetyltransferase</fullName>
        <ecNumber evidence="4">2.3.1.-</ecNumber>
    </submittedName>
</protein>
<dbReference type="Gene3D" id="3.40.630.30">
    <property type="match status" value="1"/>
</dbReference>
<evidence type="ECO:0000256" key="1">
    <source>
        <dbReference type="ARBA" id="ARBA00022679"/>
    </source>
</evidence>
<dbReference type="EMBL" id="JAKFHA010000033">
    <property type="protein sequence ID" value="MCF2532353.1"/>
    <property type="molecule type" value="Genomic_DNA"/>
</dbReference>
<dbReference type="Pfam" id="PF00583">
    <property type="entry name" value="Acetyltransf_1"/>
    <property type="match status" value="1"/>
</dbReference>
<organism evidence="4 5">
    <name type="scientific">Yinghuangia soli</name>
    <dbReference type="NCBI Taxonomy" id="2908204"/>
    <lineage>
        <taxon>Bacteria</taxon>
        <taxon>Bacillati</taxon>
        <taxon>Actinomycetota</taxon>
        <taxon>Actinomycetes</taxon>
        <taxon>Kitasatosporales</taxon>
        <taxon>Streptomycetaceae</taxon>
        <taxon>Yinghuangia</taxon>
    </lineage>
</organism>
<evidence type="ECO:0000313" key="5">
    <source>
        <dbReference type="Proteomes" id="UP001165378"/>
    </source>
</evidence>
<proteinExistence type="predicted"/>
<reference evidence="4" key="1">
    <citation type="submission" date="2022-01" db="EMBL/GenBank/DDBJ databases">
        <title>Genome-Based Taxonomic Classification of the Phylum Actinobacteria.</title>
        <authorList>
            <person name="Gao Y."/>
        </authorList>
    </citation>
    <scope>NUCLEOTIDE SEQUENCE</scope>
    <source>
        <strain evidence="4">KLBMP 8922</strain>
    </source>
</reference>
<dbReference type="CDD" id="cd04301">
    <property type="entry name" value="NAT_SF"/>
    <property type="match status" value="1"/>
</dbReference>
<dbReference type="InterPro" id="IPR000182">
    <property type="entry name" value="GNAT_dom"/>
</dbReference>
<dbReference type="PANTHER" id="PTHR43877">
    <property type="entry name" value="AMINOALKYLPHOSPHONATE N-ACETYLTRANSFERASE-RELATED-RELATED"/>
    <property type="match status" value="1"/>
</dbReference>
<dbReference type="AlphaFoldDB" id="A0AA41Q695"/>
<evidence type="ECO:0000259" key="3">
    <source>
        <dbReference type="PROSITE" id="PS51186"/>
    </source>
</evidence>
<accession>A0AA41Q695</accession>
<evidence type="ECO:0000313" key="4">
    <source>
        <dbReference type="EMBL" id="MCF2532353.1"/>
    </source>
</evidence>
<dbReference type="PANTHER" id="PTHR43877:SF1">
    <property type="entry name" value="ACETYLTRANSFERASE"/>
    <property type="match status" value="1"/>
</dbReference>
<dbReference type="InterPro" id="IPR016181">
    <property type="entry name" value="Acyl_CoA_acyltransferase"/>
</dbReference>
<dbReference type="RefSeq" id="WP_235057133.1">
    <property type="nucleotide sequence ID" value="NZ_JAKFHA010000033.1"/>
</dbReference>
<dbReference type="EC" id="2.3.1.-" evidence="4"/>
<dbReference type="SUPFAM" id="SSF55729">
    <property type="entry name" value="Acyl-CoA N-acyltransferases (Nat)"/>
    <property type="match status" value="1"/>
</dbReference>
<dbReference type="InterPro" id="IPR050832">
    <property type="entry name" value="Bact_Acetyltransf"/>
</dbReference>
<dbReference type="PROSITE" id="PS51186">
    <property type="entry name" value="GNAT"/>
    <property type="match status" value="1"/>
</dbReference>
<name>A0AA41Q695_9ACTN</name>
<evidence type="ECO:0000256" key="2">
    <source>
        <dbReference type="ARBA" id="ARBA00023315"/>
    </source>
</evidence>
<feature type="domain" description="N-acetyltransferase" evidence="3">
    <location>
        <begin position="4"/>
        <end position="147"/>
    </location>
</feature>
<keyword evidence="5" id="KW-1185">Reference proteome</keyword>
<sequence length="152" mass="16259">MDDCKIRTAGLDDVAAVLAFWTAAAEGTSITDDPDGVALLITRDPGALLIAEAPDGGIAGTLIAGFDGWRCSLYRLAVDPALRRRGIARLLLAAAEDRFAELGGRRLDAMVLDRNEAGRATWAAAGYTPDDSWTRWTRTLRPAAPAEARHAR</sequence>
<keyword evidence="2 4" id="KW-0012">Acyltransferase</keyword>
<keyword evidence="1 4" id="KW-0808">Transferase</keyword>
<dbReference type="Proteomes" id="UP001165378">
    <property type="component" value="Unassembled WGS sequence"/>
</dbReference>